<dbReference type="AlphaFoldDB" id="A0AAE5CCA8"/>
<proteinExistence type="inferred from homology"/>
<dbReference type="CDD" id="cd00685">
    <property type="entry name" value="Trans_IPPS_HT"/>
    <property type="match status" value="1"/>
</dbReference>
<dbReference type="InterPro" id="IPR033749">
    <property type="entry name" value="Polyprenyl_synt_CS"/>
</dbReference>
<dbReference type="Gene3D" id="1.10.600.10">
    <property type="entry name" value="Farnesyl Diphosphate Synthase"/>
    <property type="match status" value="1"/>
</dbReference>
<dbReference type="InterPro" id="IPR008949">
    <property type="entry name" value="Isoprenoid_synthase_dom_sf"/>
</dbReference>
<keyword evidence="4" id="KW-0479">Metal-binding</keyword>
<dbReference type="PROSITE" id="PS00723">
    <property type="entry name" value="POLYPRENYL_SYNTHASE_1"/>
    <property type="match status" value="1"/>
</dbReference>
<dbReference type="Pfam" id="PF00348">
    <property type="entry name" value="polyprenyl_synt"/>
    <property type="match status" value="1"/>
</dbReference>
<evidence type="ECO:0000256" key="5">
    <source>
        <dbReference type="ARBA" id="ARBA00022842"/>
    </source>
</evidence>
<dbReference type="GO" id="GO:0004659">
    <property type="term" value="F:prenyltransferase activity"/>
    <property type="evidence" value="ECO:0007669"/>
    <property type="project" value="InterPro"/>
</dbReference>
<dbReference type="SFLD" id="SFLDS00005">
    <property type="entry name" value="Isoprenoid_Synthase_Type_I"/>
    <property type="match status" value="1"/>
</dbReference>
<dbReference type="Proteomes" id="UP000702544">
    <property type="component" value="Unassembled WGS sequence"/>
</dbReference>
<dbReference type="GO" id="GO:0008299">
    <property type="term" value="P:isoprenoid biosynthetic process"/>
    <property type="evidence" value="ECO:0007669"/>
    <property type="project" value="InterPro"/>
</dbReference>
<dbReference type="SUPFAM" id="SSF48576">
    <property type="entry name" value="Terpenoid synthases"/>
    <property type="match status" value="1"/>
</dbReference>
<evidence type="ECO:0000256" key="6">
    <source>
        <dbReference type="RuleBase" id="RU004466"/>
    </source>
</evidence>
<protein>
    <submittedName>
        <fullName evidence="7">Polyprenyl synthetase family protein</fullName>
    </submittedName>
</protein>
<dbReference type="EMBL" id="JAACAK010000017">
    <property type="protein sequence ID" value="NIR73919.1"/>
    <property type="molecule type" value="Genomic_DNA"/>
</dbReference>
<dbReference type="PANTHER" id="PTHR12001">
    <property type="entry name" value="GERANYLGERANYL PYROPHOSPHATE SYNTHASE"/>
    <property type="match status" value="1"/>
</dbReference>
<evidence type="ECO:0000256" key="3">
    <source>
        <dbReference type="ARBA" id="ARBA00022679"/>
    </source>
</evidence>
<keyword evidence="3 6" id="KW-0808">Transferase</keyword>
<evidence type="ECO:0000256" key="4">
    <source>
        <dbReference type="ARBA" id="ARBA00022723"/>
    </source>
</evidence>
<comment type="caution">
    <text evidence="7">The sequence shown here is derived from an EMBL/GenBank/DDBJ whole genome shotgun (WGS) entry which is preliminary data.</text>
</comment>
<dbReference type="InterPro" id="IPR000092">
    <property type="entry name" value="Polyprenyl_synt"/>
</dbReference>
<sequence>MRDRLDELYALMRQLVADEFELIDDINDHLLLKRGKLFRPTLLLLSNEIGGRPSRDAIRVAAVVEAVHLATLVHDDAVDHSALRRGMPTVNSLWGHQVAIIMGDFLYSRSVVELSRLGRVELIQVLAEAANTMTIGEMRQLVMHDSLAFTEDDYYRLISAKTAALMSAACELGALVGAPEYREPLKSFGYALGMAFQIADDILDYTGSEDVTGKPSGQDLREHKVTLPLIAALPNFDDEQRLAVSALFADPEPEDGLIARVIEATEQRGGVEFARAGARAYADEALSAIADLPESPAAAALADAVGYAVDRRQ</sequence>
<evidence type="ECO:0000256" key="2">
    <source>
        <dbReference type="ARBA" id="ARBA00006706"/>
    </source>
</evidence>
<dbReference type="GO" id="GO:0046872">
    <property type="term" value="F:metal ion binding"/>
    <property type="evidence" value="ECO:0007669"/>
    <property type="project" value="UniProtKB-KW"/>
</dbReference>
<evidence type="ECO:0000256" key="1">
    <source>
        <dbReference type="ARBA" id="ARBA00001946"/>
    </source>
</evidence>
<evidence type="ECO:0000313" key="8">
    <source>
        <dbReference type="Proteomes" id="UP000702544"/>
    </source>
</evidence>
<dbReference type="PANTHER" id="PTHR12001:SF69">
    <property type="entry name" value="ALL TRANS-POLYPRENYL-DIPHOSPHATE SYNTHASE PDSS1"/>
    <property type="match status" value="1"/>
</dbReference>
<comment type="cofactor">
    <cofactor evidence="1">
        <name>Mg(2+)</name>
        <dbReference type="ChEBI" id="CHEBI:18420"/>
    </cofactor>
</comment>
<dbReference type="PROSITE" id="PS00444">
    <property type="entry name" value="POLYPRENYL_SYNTHASE_2"/>
    <property type="match status" value="1"/>
</dbReference>
<keyword evidence="5" id="KW-0460">Magnesium</keyword>
<evidence type="ECO:0000313" key="7">
    <source>
        <dbReference type="EMBL" id="NIR73919.1"/>
    </source>
</evidence>
<gene>
    <name evidence="7" type="ORF">GWO12_02205</name>
</gene>
<comment type="similarity">
    <text evidence="2 6">Belongs to the FPP/GGPP synthase family.</text>
</comment>
<name>A0AAE5CCA8_9BACT</name>
<accession>A0AAE5CCA8</accession>
<organism evidence="7 8">
    <name type="scientific">Candidatus Kutchimonas denitrificans</name>
    <dbReference type="NCBI Taxonomy" id="3056748"/>
    <lineage>
        <taxon>Bacteria</taxon>
        <taxon>Pseudomonadati</taxon>
        <taxon>Gemmatimonadota</taxon>
        <taxon>Gemmatimonadia</taxon>
        <taxon>Candidatus Palauibacterales</taxon>
        <taxon>Candidatus Palauibacteraceae</taxon>
        <taxon>Candidatus Kutchimonas</taxon>
    </lineage>
</organism>
<reference evidence="7 8" key="1">
    <citation type="submission" date="2020-01" db="EMBL/GenBank/DDBJ databases">
        <title>Genomes assembled from Gulf of Kutch pelagic sediment metagenomes.</title>
        <authorList>
            <person name="Chandrashekar M."/>
            <person name="Mahajan M.S."/>
            <person name="Dave K.J."/>
            <person name="Vatsa P."/>
            <person name="Nathani N.M."/>
        </authorList>
    </citation>
    <scope>NUCLEOTIDE SEQUENCE [LARGE SCALE GENOMIC DNA]</scope>
    <source>
        <strain evidence="7">KS3-K002</strain>
    </source>
</reference>